<proteinExistence type="predicted"/>
<accession>A0A9J6CJ67</accession>
<dbReference type="EMBL" id="JADBJN010000001">
    <property type="protein sequence ID" value="KAG5681952.1"/>
    <property type="molecule type" value="Genomic_DNA"/>
</dbReference>
<gene>
    <name evidence="1" type="ORF">PVAND_011353</name>
</gene>
<evidence type="ECO:0000313" key="1">
    <source>
        <dbReference type="EMBL" id="KAG5681952.1"/>
    </source>
</evidence>
<keyword evidence="2" id="KW-1185">Reference proteome</keyword>
<sequence>MAAETKLKAGKTSMKKLKRRYTKHEKYKQLTENSIFWTGKDQLLALKIEAATIKVLRAKDVCANSGKDTENNCGSLANVKHRMLFAVYLTTMKPPEDRCIFCNNAWYSTGKRRHYEEKHKVLGLEYERAIEELREQNLTSAELKLMKNFEEIVSRGKMEYD</sequence>
<reference evidence="1" key="1">
    <citation type="submission" date="2021-03" db="EMBL/GenBank/DDBJ databases">
        <title>Chromosome level genome of the anhydrobiotic midge Polypedilum vanderplanki.</title>
        <authorList>
            <person name="Yoshida Y."/>
            <person name="Kikawada T."/>
            <person name="Gusev O."/>
        </authorList>
    </citation>
    <scope>NUCLEOTIDE SEQUENCE</scope>
    <source>
        <strain evidence="1">NIAS01</strain>
        <tissue evidence="1">Whole body or cell culture</tissue>
    </source>
</reference>
<dbReference type="AlphaFoldDB" id="A0A9J6CJ67"/>
<organism evidence="1 2">
    <name type="scientific">Polypedilum vanderplanki</name>
    <name type="common">Sleeping chironomid midge</name>
    <dbReference type="NCBI Taxonomy" id="319348"/>
    <lineage>
        <taxon>Eukaryota</taxon>
        <taxon>Metazoa</taxon>
        <taxon>Ecdysozoa</taxon>
        <taxon>Arthropoda</taxon>
        <taxon>Hexapoda</taxon>
        <taxon>Insecta</taxon>
        <taxon>Pterygota</taxon>
        <taxon>Neoptera</taxon>
        <taxon>Endopterygota</taxon>
        <taxon>Diptera</taxon>
        <taxon>Nematocera</taxon>
        <taxon>Chironomoidea</taxon>
        <taxon>Chironomidae</taxon>
        <taxon>Chironominae</taxon>
        <taxon>Polypedilum</taxon>
        <taxon>Polypedilum</taxon>
    </lineage>
</organism>
<name>A0A9J6CJ67_POLVA</name>
<dbReference type="Proteomes" id="UP001107558">
    <property type="component" value="Chromosome 1"/>
</dbReference>
<comment type="caution">
    <text evidence="1">The sequence shown here is derived from an EMBL/GenBank/DDBJ whole genome shotgun (WGS) entry which is preliminary data.</text>
</comment>
<protein>
    <submittedName>
        <fullName evidence="1">Uncharacterized protein</fullName>
    </submittedName>
</protein>
<evidence type="ECO:0000313" key="2">
    <source>
        <dbReference type="Proteomes" id="UP001107558"/>
    </source>
</evidence>